<accession>A0AAC9MYK3</accession>
<feature type="domain" description="Isochorismatase-like" evidence="2">
    <location>
        <begin position="11"/>
        <end position="146"/>
    </location>
</feature>
<dbReference type="EMBL" id="CP014859">
    <property type="protein sequence ID" value="AOS63569.1"/>
    <property type="molecule type" value="Genomic_DNA"/>
</dbReference>
<dbReference type="Pfam" id="PF00857">
    <property type="entry name" value="Isochorismatase"/>
    <property type="match status" value="1"/>
</dbReference>
<evidence type="ECO:0000259" key="2">
    <source>
        <dbReference type="Pfam" id="PF00857"/>
    </source>
</evidence>
<dbReference type="Gene3D" id="3.40.50.850">
    <property type="entry name" value="Isochorismatase-like"/>
    <property type="match status" value="1"/>
</dbReference>
<dbReference type="KEGG" id="ahm:TL08_13775"/>
<evidence type="ECO:0000256" key="1">
    <source>
        <dbReference type="ARBA" id="ARBA00022801"/>
    </source>
</evidence>
<evidence type="ECO:0000313" key="3">
    <source>
        <dbReference type="EMBL" id="AOS63569.1"/>
    </source>
</evidence>
<dbReference type="SUPFAM" id="SSF52499">
    <property type="entry name" value="Isochorismatase-like hydrolases"/>
    <property type="match status" value="1"/>
</dbReference>
<dbReference type="PANTHER" id="PTHR43540">
    <property type="entry name" value="PEROXYUREIDOACRYLATE/UREIDOACRYLATE AMIDOHYDROLASE-RELATED"/>
    <property type="match status" value="1"/>
</dbReference>
<sequence>MGPDTVNGMAVLLLIDVQQNMLEPPKPVPDAAAVAPTIERLLAGARAQGAAVVHIRNNGTDDDPDVPGTPGWELVHPPRPDEEIVDKHEPDAFEGTRLAEILAEPTTVVVAGMQSEFCIRATSLAATHRGHRVQLVRGAHATYDDTVEELPARTISHEVEQELRAAGVELVDPAEVAFA</sequence>
<keyword evidence="1" id="KW-0378">Hydrolase</keyword>
<gene>
    <name evidence="3" type="ORF">TL08_13775</name>
</gene>
<evidence type="ECO:0000313" key="4">
    <source>
        <dbReference type="Proteomes" id="UP000095210"/>
    </source>
</evidence>
<dbReference type="Proteomes" id="UP000095210">
    <property type="component" value="Chromosome"/>
</dbReference>
<dbReference type="InterPro" id="IPR050272">
    <property type="entry name" value="Isochorismatase-like_hydrls"/>
</dbReference>
<proteinExistence type="predicted"/>
<dbReference type="InterPro" id="IPR000868">
    <property type="entry name" value="Isochorismatase-like_dom"/>
</dbReference>
<reference evidence="4" key="1">
    <citation type="submission" date="2016-03" db="EMBL/GenBank/DDBJ databases">
        <title>Complete genome sequence of the type strain Actinoalloteichus hymeniacidonis DSM 45092.</title>
        <authorList>
            <person name="Schaffert L."/>
            <person name="Albersmeier A."/>
            <person name="Winkler A."/>
            <person name="Kalinowski J."/>
            <person name="Zotchev S."/>
            <person name="Ruckert C."/>
        </authorList>
    </citation>
    <scope>NUCLEOTIDE SEQUENCE [LARGE SCALE GENOMIC DNA]</scope>
    <source>
        <strain evidence="4">HPA177(T) (DSM 45092(T))</strain>
    </source>
</reference>
<name>A0AAC9MYK3_9PSEU</name>
<keyword evidence="4" id="KW-1185">Reference proteome</keyword>
<protein>
    <submittedName>
        <fullName evidence="3">Nicotinamidase-like amidase</fullName>
    </submittedName>
</protein>
<dbReference type="GO" id="GO:0016787">
    <property type="term" value="F:hydrolase activity"/>
    <property type="evidence" value="ECO:0007669"/>
    <property type="project" value="UniProtKB-KW"/>
</dbReference>
<dbReference type="AlphaFoldDB" id="A0AAC9MYK3"/>
<organism evidence="3 4">
    <name type="scientific">Actinoalloteichus hymeniacidonis</name>
    <dbReference type="NCBI Taxonomy" id="340345"/>
    <lineage>
        <taxon>Bacteria</taxon>
        <taxon>Bacillati</taxon>
        <taxon>Actinomycetota</taxon>
        <taxon>Actinomycetes</taxon>
        <taxon>Pseudonocardiales</taxon>
        <taxon>Pseudonocardiaceae</taxon>
        <taxon>Actinoalloteichus</taxon>
    </lineage>
</organism>
<dbReference type="InterPro" id="IPR036380">
    <property type="entry name" value="Isochorismatase-like_sf"/>
</dbReference>